<organism evidence="1 2">
    <name type="scientific">Drosophila lebanonensis</name>
    <name type="common">Fruit fly</name>
    <name type="synonym">Scaptodrosophila lebanonensis</name>
    <dbReference type="NCBI Taxonomy" id="7225"/>
    <lineage>
        <taxon>Eukaryota</taxon>
        <taxon>Metazoa</taxon>
        <taxon>Ecdysozoa</taxon>
        <taxon>Arthropoda</taxon>
        <taxon>Hexapoda</taxon>
        <taxon>Insecta</taxon>
        <taxon>Pterygota</taxon>
        <taxon>Neoptera</taxon>
        <taxon>Endopterygota</taxon>
        <taxon>Diptera</taxon>
        <taxon>Brachycera</taxon>
        <taxon>Muscomorpha</taxon>
        <taxon>Ephydroidea</taxon>
        <taxon>Drosophilidae</taxon>
        <taxon>Scaptodrosophila</taxon>
    </lineage>
</organism>
<dbReference type="RefSeq" id="XP_030373953.1">
    <property type="nucleotide sequence ID" value="XM_030518093.1"/>
</dbReference>
<proteinExistence type="predicted"/>
<dbReference type="PANTHER" id="PTHR12286:SF5">
    <property type="entry name" value="SACCHAROPINE DEHYDROGENASE-LIKE OXIDOREDUCTASE"/>
    <property type="match status" value="1"/>
</dbReference>
<protein>
    <submittedName>
        <fullName evidence="2">Saccharopine dehydrogenase-like oxidoreductase</fullName>
    </submittedName>
</protein>
<dbReference type="GeneID" id="115623647"/>
<dbReference type="GO" id="GO:0009247">
    <property type="term" value="P:glycolipid biosynthetic process"/>
    <property type="evidence" value="ECO:0007669"/>
    <property type="project" value="TreeGrafter"/>
</dbReference>
<name>A0A6J2TFR3_DROLE</name>
<dbReference type="PANTHER" id="PTHR12286">
    <property type="entry name" value="SACCHAROPINE DEHYDROGENASE-LIKE OXIDOREDUCTASE"/>
    <property type="match status" value="1"/>
</dbReference>
<dbReference type="InterPro" id="IPR051276">
    <property type="entry name" value="Saccharopine_DH-like_oxidrdct"/>
</dbReference>
<evidence type="ECO:0000313" key="2">
    <source>
        <dbReference type="RefSeq" id="XP_030373953.1"/>
    </source>
</evidence>
<evidence type="ECO:0000313" key="1">
    <source>
        <dbReference type="Proteomes" id="UP000504634"/>
    </source>
</evidence>
<dbReference type="Proteomes" id="UP000504634">
    <property type="component" value="Unplaced"/>
</dbReference>
<reference evidence="2" key="1">
    <citation type="submission" date="2025-08" db="UniProtKB">
        <authorList>
            <consortium name="RefSeq"/>
        </authorList>
    </citation>
    <scope>IDENTIFICATION</scope>
    <source>
        <strain evidence="2">11010-0011.00</strain>
        <tissue evidence="2">Whole body</tissue>
    </source>
</reference>
<sequence length="132" mass="14288">MCSEQCIEKDAAEKFVFSVTFKATGCTLPRVSINRDGESLVVSGPSPRCSSPTTGKTTVEQFEKTLKVKICGMNPFFGVGCVALLSSAITVLKQTDDLPGKGGVFTPGAAFRNTHILQEVTKHNPRFKYKIL</sequence>
<keyword evidence="1" id="KW-1185">Reference proteome</keyword>
<accession>A0A6J2TFR3</accession>
<dbReference type="GO" id="GO:0005739">
    <property type="term" value="C:mitochondrion"/>
    <property type="evidence" value="ECO:0007669"/>
    <property type="project" value="TreeGrafter"/>
</dbReference>
<dbReference type="GO" id="GO:0005886">
    <property type="term" value="C:plasma membrane"/>
    <property type="evidence" value="ECO:0007669"/>
    <property type="project" value="TreeGrafter"/>
</dbReference>
<gene>
    <name evidence="2" type="primary">LOC115623647</name>
</gene>
<dbReference type="AlphaFoldDB" id="A0A6J2TFR3"/>
<dbReference type="OrthoDB" id="10268090at2759"/>
<dbReference type="GO" id="GO:0005811">
    <property type="term" value="C:lipid droplet"/>
    <property type="evidence" value="ECO:0007669"/>
    <property type="project" value="TreeGrafter"/>
</dbReference>